<dbReference type="RefSeq" id="WP_119356545.1">
    <property type="nucleotide sequence ID" value="NZ_BJXM01000006.1"/>
</dbReference>
<dbReference type="Pfam" id="PF06210">
    <property type="entry name" value="DUF1003"/>
    <property type="match status" value="1"/>
</dbReference>
<proteinExistence type="predicted"/>
<feature type="transmembrane region" description="Helical" evidence="1">
    <location>
        <begin position="77"/>
        <end position="97"/>
    </location>
</feature>
<name>A0A399FDY5_9DEIN</name>
<keyword evidence="1" id="KW-0472">Membrane</keyword>
<dbReference type="EMBL" id="QWLB01000010">
    <property type="protein sequence ID" value="RIH93081.1"/>
    <property type="molecule type" value="Genomic_DNA"/>
</dbReference>
<gene>
    <name evidence="2" type="ORF">Mgrana_01040</name>
</gene>
<keyword evidence="1" id="KW-1133">Transmembrane helix</keyword>
<evidence type="ECO:0000256" key="1">
    <source>
        <dbReference type="SAM" id="Phobius"/>
    </source>
</evidence>
<dbReference type="AlphaFoldDB" id="A0A399FDY5"/>
<reference evidence="2 3" key="1">
    <citation type="submission" date="2018-08" db="EMBL/GenBank/DDBJ databases">
        <title>Meiothermus granaticius genome AF-68 sequencing project.</title>
        <authorList>
            <person name="Da Costa M.S."/>
            <person name="Albuquerque L."/>
            <person name="Raposo P."/>
            <person name="Froufe H.J.C."/>
            <person name="Barroso C.S."/>
            <person name="Egas C."/>
        </authorList>
    </citation>
    <scope>NUCLEOTIDE SEQUENCE [LARGE SCALE GENOMIC DNA]</scope>
    <source>
        <strain evidence="2 3">AF-68</strain>
    </source>
</reference>
<organism evidence="2 3">
    <name type="scientific">Meiothermus granaticius NBRC 107808</name>
    <dbReference type="NCBI Taxonomy" id="1227551"/>
    <lineage>
        <taxon>Bacteria</taxon>
        <taxon>Thermotogati</taxon>
        <taxon>Deinococcota</taxon>
        <taxon>Deinococci</taxon>
        <taxon>Thermales</taxon>
        <taxon>Thermaceae</taxon>
        <taxon>Meiothermus</taxon>
    </lineage>
</organism>
<keyword evidence="1" id="KW-0812">Transmembrane</keyword>
<dbReference type="OrthoDB" id="9795736at2"/>
<protein>
    <recommendedName>
        <fullName evidence="4">DUF1003 domain-containing protein</fullName>
    </recommendedName>
</protein>
<dbReference type="InterPro" id="IPR010406">
    <property type="entry name" value="DUF1003"/>
</dbReference>
<evidence type="ECO:0000313" key="2">
    <source>
        <dbReference type="EMBL" id="RIH93081.1"/>
    </source>
</evidence>
<dbReference type="Proteomes" id="UP000266178">
    <property type="component" value="Unassembled WGS sequence"/>
</dbReference>
<feature type="transmembrane region" description="Helical" evidence="1">
    <location>
        <begin position="34"/>
        <end position="57"/>
    </location>
</feature>
<dbReference type="PANTHER" id="PTHR41386:SF1">
    <property type="entry name" value="MEMBRANE PROTEIN"/>
    <property type="match status" value="1"/>
</dbReference>
<evidence type="ECO:0008006" key="4">
    <source>
        <dbReference type="Google" id="ProtNLM"/>
    </source>
</evidence>
<evidence type="ECO:0000313" key="3">
    <source>
        <dbReference type="Proteomes" id="UP000266178"/>
    </source>
</evidence>
<keyword evidence="3" id="KW-1185">Reference proteome</keyword>
<comment type="caution">
    <text evidence="2">The sequence shown here is derived from an EMBL/GenBank/DDBJ whole genome shotgun (WGS) entry which is preliminary data.</text>
</comment>
<sequence length="169" mass="19571">MEHLPSIEELLKHRQPPQNPNLEHQKSLSALERLALWITEHVGSMGFFIIILVWTIVWMAWNFLAPPQLKFDPPWAFAFWLFLSNMIQLFLMPLIMIGQNLQGRHAELRAEHDFEINIKAEREIGALLQHIEFQNNLLLALVIKSGLTADEALKLAQSQEGHRQIADPR</sequence>
<dbReference type="PANTHER" id="PTHR41386">
    <property type="entry name" value="INTEGRAL MEMBRANE PROTEIN-RELATED"/>
    <property type="match status" value="1"/>
</dbReference>
<accession>A0A399FDY5</accession>